<proteinExistence type="predicted"/>
<evidence type="ECO:0000313" key="2">
    <source>
        <dbReference type="EMBL" id="MDM8156330.1"/>
    </source>
</evidence>
<keyword evidence="3" id="KW-1185">Reference proteome</keyword>
<protein>
    <recommendedName>
        <fullName evidence="4">ECF transporter S component</fullName>
    </recommendedName>
</protein>
<keyword evidence="1" id="KW-0472">Membrane</keyword>
<keyword evidence="1" id="KW-0812">Transmembrane</keyword>
<dbReference type="Gene3D" id="1.10.1760.20">
    <property type="match status" value="1"/>
</dbReference>
<dbReference type="EMBL" id="JAUDCG010000004">
    <property type="protein sequence ID" value="MDM8156330.1"/>
    <property type="molecule type" value="Genomic_DNA"/>
</dbReference>
<feature type="transmembrane region" description="Helical" evidence="1">
    <location>
        <begin position="109"/>
        <end position="129"/>
    </location>
</feature>
<feature type="transmembrane region" description="Helical" evidence="1">
    <location>
        <begin position="141"/>
        <end position="167"/>
    </location>
</feature>
<accession>A0ABT7UAC7</accession>
<evidence type="ECO:0008006" key="4">
    <source>
        <dbReference type="Google" id="ProtNLM"/>
    </source>
</evidence>
<feature type="transmembrane region" description="Helical" evidence="1">
    <location>
        <begin position="78"/>
        <end position="97"/>
    </location>
</feature>
<sequence>MNTSKKQVQTMCITAMLIALGVLVPMISPIKLILEPMSFTLGSHIAIMAAMFVSPFSAVSVALGTAAGFYLAGFTLPVVLRSLSHVVWAFVGARYLQKHPSLFSSLPQTAVFTLAIALLHALCEVLVVLPLYTGYGVSELVYLLFGLVGIGTIAHSVVDFVLSLLVWKALCHSSSVQQLAVIKTVSLKS</sequence>
<comment type="caution">
    <text evidence="2">The sequence shown here is derived from an EMBL/GenBank/DDBJ whole genome shotgun (WGS) entry which is preliminary data.</text>
</comment>
<dbReference type="RefSeq" id="WP_289606799.1">
    <property type="nucleotide sequence ID" value="NZ_JAUDCG010000004.1"/>
</dbReference>
<feature type="transmembrane region" description="Helical" evidence="1">
    <location>
        <begin position="45"/>
        <end position="71"/>
    </location>
</feature>
<evidence type="ECO:0000313" key="3">
    <source>
        <dbReference type="Proteomes" id="UP001529340"/>
    </source>
</evidence>
<reference evidence="2" key="1">
    <citation type="submission" date="2023-06" db="EMBL/GenBank/DDBJ databases">
        <title>Identification and characterization of horizontal gene transfer across gut microbiota members of farm animals based on homology search.</title>
        <authorList>
            <person name="Schwarzerova J."/>
            <person name="Nykrynova M."/>
            <person name="Jureckova K."/>
            <person name="Cejkova D."/>
            <person name="Rychlik I."/>
        </authorList>
    </citation>
    <scope>NUCLEOTIDE SEQUENCE</scope>
    <source>
        <strain evidence="2">ET39</strain>
    </source>
</reference>
<organism evidence="2 3">
    <name type="scientific">Amedibacillus dolichus</name>
    <dbReference type="NCBI Taxonomy" id="31971"/>
    <lineage>
        <taxon>Bacteria</taxon>
        <taxon>Bacillati</taxon>
        <taxon>Bacillota</taxon>
        <taxon>Erysipelotrichia</taxon>
        <taxon>Erysipelotrichales</taxon>
        <taxon>Erysipelotrichaceae</taxon>
        <taxon>Amedibacillus</taxon>
    </lineage>
</organism>
<name>A0ABT7UAC7_9FIRM</name>
<feature type="transmembrane region" description="Helical" evidence="1">
    <location>
        <begin position="12"/>
        <end position="33"/>
    </location>
</feature>
<gene>
    <name evidence="2" type="ORF">QUV96_01605</name>
</gene>
<keyword evidence="1" id="KW-1133">Transmembrane helix</keyword>
<evidence type="ECO:0000256" key="1">
    <source>
        <dbReference type="SAM" id="Phobius"/>
    </source>
</evidence>
<dbReference type="Proteomes" id="UP001529340">
    <property type="component" value="Unassembled WGS sequence"/>
</dbReference>
<reference evidence="2" key="2">
    <citation type="submission" date="2023-06" db="EMBL/GenBank/DDBJ databases">
        <authorList>
            <person name="Zeman M."/>
            <person name="Kubasova T."/>
            <person name="Jahodarova E."/>
            <person name="Nykrynova M."/>
            <person name="Rychlik I."/>
        </authorList>
    </citation>
    <scope>NUCLEOTIDE SEQUENCE</scope>
    <source>
        <strain evidence="2">ET39</strain>
    </source>
</reference>